<evidence type="ECO:0000313" key="4">
    <source>
        <dbReference type="Proteomes" id="UP000467840"/>
    </source>
</evidence>
<evidence type="ECO:0000313" key="3">
    <source>
        <dbReference type="EMBL" id="KAF2325517.1"/>
    </source>
</evidence>
<name>A0A6A6NJW0_HEVBR</name>
<feature type="compositionally biased region" description="Basic and acidic residues" evidence="1">
    <location>
        <begin position="510"/>
        <end position="523"/>
    </location>
</feature>
<dbReference type="AlphaFoldDB" id="A0A6A6NJW0"/>
<feature type="compositionally biased region" description="Basic and acidic residues" evidence="1">
    <location>
        <begin position="531"/>
        <end position="558"/>
    </location>
</feature>
<feature type="compositionally biased region" description="Polar residues" evidence="1">
    <location>
        <begin position="447"/>
        <end position="473"/>
    </location>
</feature>
<dbReference type="InterPro" id="IPR037813">
    <property type="entry name" value="TAF2"/>
</dbReference>
<protein>
    <recommendedName>
        <fullName evidence="2">Transcription initiation factor TFIID subunit 2 TPR repeats domain-containing protein</fullName>
    </recommendedName>
</protein>
<feature type="compositionally biased region" description="Polar residues" evidence="1">
    <location>
        <begin position="372"/>
        <end position="393"/>
    </location>
</feature>
<feature type="compositionally biased region" description="Basic and acidic residues" evidence="1">
    <location>
        <begin position="362"/>
        <end position="371"/>
    </location>
</feature>
<organism evidence="3 4">
    <name type="scientific">Hevea brasiliensis</name>
    <name type="common">Para rubber tree</name>
    <name type="synonym">Siphonia brasiliensis</name>
    <dbReference type="NCBI Taxonomy" id="3981"/>
    <lineage>
        <taxon>Eukaryota</taxon>
        <taxon>Viridiplantae</taxon>
        <taxon>Streptophyta</taxon>
        <taxon>Embryophyta</taxon>
        <taxon>Tracheophyta</taxon>
        <taxon>Spermatophyta</taxon>
        <taxon>Magnoliopsida</taxon>
        <taxon>eudicotyledons</taxon>
        <taxon>Gunneridae</taxon>
        <taxon>Pentapetalae</taxon>
        <taxon>rosids</taxon>
        <taxon>fabids</taxon>
        <taxon>Malpighiales</taxon>
        <taxon>Euphorbiaceae</taxon>
        <taxon>Crotonoideae</taxon>
        <taxon>Micrandreae</taxon>
        <taxon>Hevea</taxon>
    </lineage>
</organism>
<dbReference type="EMBL" id="JAAGAX010000001">
    <property type="protein sequence ID" value="KAF2325517.1"/>
    <property type="molecule type" value="Genomic_DNA"/>
</dbReference>
<dbReference type="GO" id="GO:0005669">
    <property type="term" value="C:transcription factor TFIID complex"/>
    <property type="evidence" value="ECO:0007669"/>
    <property type="project" value="InterPro"/>
</dbReference>
<feature type="compositionally biased region" description="Basic residues" evidence="1">
    <location>
        <begin position="599"/>
        <end position="611"/>
    </location>
</feature>
<reference evidence="3 4" key="1">
    <citation type="journal article" date="2020" name="Mol. Plant">
        <title>The Chromosome-Based Rubber Tree Genome Provides New Insights into Spurge Genome Evolution and Rubber Biosynthesis.</title>
        <authorList>
            <person name="Liu J."/>
            <person name="Shi C."/>
            <person name="Shi C.C."/>
            <person name="Li W."/>
            <person name="Zhang Q.J."/>
            <person name="Zhang Y."/>
            <person name="Li K."/>
            <person name="Lu H.F."/>
            <person name="Shi C."/>
            <person name="Zhu S.T."/>
            <person name="Xiao Z.Y."/>
            <person name="Nan H."/>
            <person name="Yue Y."/>
            <person name="Zhu X.G."/>
            <person name="Wu Y."/>
            <person name="Hong X.N."/>
            <person name="Fan G.Y."/>
            <person name="Tong Y."/>
            <person name="Zhang D."/>
            <person name="Mao C.L."/>
            <person name="Liu Y.L."/>
            <person name="Hao S.J."/>
            <person name="Liu W.Q."/>
            <person name="Lv M.Q."/>
            <person name="Zhang H.B."/>
            <person name="Liu Y."/>
            <person name="Hu-Tang G.R."/>
            <person name="Wang J.P."/>
            <person name="Wang J.H."/>
            <person name="Sun Y.H."/>
            <person name="Ni S.B."/>
            <person name="Chen W.B."/>
            <person name="Zhang X.C."/>
            <person name="Jiao Y.N."/>
            <person name="Eichler E.E."/>
            <person name="Li G.H."/>
            <person name="Liu X."/>
            <person name="Gao L.Z."/>
        </authorList>
    </citation>
    <scope>NUCLEOTIDE SEQUENCE [LARGE SCALE GENOMIC DNA]</scope>
    <source>
        <strain evidence="4">cv. GT1</strain>
        <tissue evidence="3">Leaf</tissue>
    </source>
</reference>
<feature type="domain" description="Transcription initiation factor TFIID subunit 2 TPR repeats" evidence="2">
    <location>
        <begin position="5"/>
        <end position="220"/>
    </location>
</feature>
<evidence type="ECO:0000256" key="1">
    <source>
        <dbReference type="SAM" id="MobiDB-lite"/>
    </source>
</evidence>
<dbReference type="PANTHER" id="PTHR15137:SF9">
    <property type="entry name" value="TRANSCRIPTION INITIATION FACTOR TFIID SUBUNIT 2"/>
    <property type="match status" value="1"/>
</dbReference>
<dbReference type="Pfam" id="PF25577">
    <property type="entry name" value="TPR_TAF2_C"/>
    <property type="match status" value="1"/>
</dbReference>
<dbReference type="GO" id="GO:0000976">
    <property type="term" value="F:transcription cis-regulatory region binding"/>
    <property type="evidence" value="ECO:0007669"/>
    <property type="project" value="TreeGrafter"/>
</dbReference>
<sequence length="611" mass="68298">MSNRQKYNDNTGNPYSDVFWLAALVQSVGQLEFGQQEVVPSGNVELRRPNASKKRSVEVWDFSSWLWGFSADKLMPSYNGILTISCIRTLVQIALKLSGSVHLDHVFELIKPFQDFKTLWQIRIEASRALLDLEFHYRGIDAALSLFIRYLKEEQTLRGQAKLAAHAMRLCQIRDRSDSKDDIKSTTLVALLSVLEGHLAFNNIYLRHNLFCILHILAGRALTLYGVPRDKTLCLGDAETCEPKNVFAALVPETKPLEPPADIPKLDQDDFASQEAPKEADTVSSNLLREMDLVIIEDTKEPDTISNNHEQKMDSAIPESLKEADTVSNNPERKMPVVKIRVKKSAASSRAEEADNQTVERSQGRHHETDRGATSSVSVDAPQRISTEAVSASNQNIEEVNSCLDHGSRMTASIGSAKLTSDGDNFGKELQCTADSSKVFVHPQPEDPSSPSVMQDNNVDSGAQKYASLQTLSVGRFDHDGGSSVAVVSPFRGKEKEKKKDKEKKRKREDHKGHRDDPEYLERKRLKKEKKQKEKEMAKLLSDDAKASSVDSRIKKQEPSSIKLATVQLKPRESSGSKMANTYVDTKPEPSEGNSAPRFRIKIKNRTLNKS</sequence>
<dbReference type="GO" id="GO:0016251">
    <property type="term" value="F:RNA polymerase II general transcription initiation factor activity"/>
    <property type="evidence" value="ECO:0007669"/>
    <property type="project" value="TreeGrafter"/>
</dbReference>
<dbReference type="Proteomes" id="UP000467840">
    <property type="component" value="Chromosome 5"/>
</dbReference>
<feature type="region of interest" description="Disordered" evidence="1">
    <location>
        <begin position="343"/>
        <end position="393"/>
    </location>
</feature>
<comment type="caution">
    <text evidence="3">The sequence shown here is derived from an EMBL/GenBank/DDBJ whole genome shotgun (WGS) entry which is preliminary data.</text>
</comment>
<dbReference type="GO" id="GO:0006367">
    <property type="term" value="P:transcription initiation at RNA polymerase II promoter"/>
    <property type="evidence" value="ECO:0007669"/>
    <property type="project" value="TreeGrafter"/>
</dbReference>
<accession>A0A6A6NJW0</accession>
<dbReference type="GO" id="GO:0003682">
    <property type="term" value="F:chromatin binding"/>
    <property type="evidence" value="ECO:0007669"/>
    <property type="project" value="TreeGrafter"/>
</dbReference>
<proteinExistence type="predicted"/>
<evidence type="ECO:0000259" key="2">
    <source>
        <dbReference type="Pfam" id="PF25577"/>
    </source>
</evidence>
<feature type="region of interest" description="Disordered" evidence="1">
    <location>
        <begin position="436"/>
        <end position="611"/>
    </location>
</feature>
<keyword evidence="4" id="KW-1185">Reference proteome</keyword>
<gene>
    <name evidence="3" type="ORF">GH714_029765</name>
</gene>
<dbReference type="PANTHER" id="PTHR15137">
    <property type="entry name" value="TRANSCRIPTION INITIATION FACTOR TFIID"/>
    <property type="match status" value="1"/>
</dbReference>
<dbReference type="InterPro" id="IPR057991">
    <property type="entry name" value="TPR_TAF2_C"/>
</dbReference>